<sequence length="307" mass="35176">MIANLSLRHNTEIITTPKKIKRLNRYVSGINKLLHTNFISDDWLARKLWQPHNVTDRDIVICNDWQFKRSFQPTIIKNFSGKKVLLVRNLVDPQFMRSIEGVFDKVYSFDKQQCEAFGMDYLHQFFPYGVDDAARLYSQIAVPGNAAKCFFLGRDKGRTAAIESIAQKLRDVNCVVDFHIVKDNDTQGISEYHIDEGLSYDENIEKSINSSILADINKEGQTGITLRVLEAIFFNKKLITSNSEIKSQDFYRPENIFVIGQDNLDDLKSFINTETVAVPREILHQYSPDYMLEKITADVNGASPAHT</sequence>
<dbReference type="AlphaFoldDB" id="A0A077F6J5"/>
<protein>
    <submittedName>
        <fullName evidence="1">Lipopolysaccharide core biosynthesis protein RfaS</fullName>
    </submittedName>
</protein>
<proteinExistence type="predicted"/>
<organism evidence="1 2">
    <name type="scientific">Pseudomonas alkylphenolica</name>
    <dbReference type="NCBI Taxonomy" id="237609"/>
    <lineage>
        <taxon>Bacteria</taxon>
        <taxon>Pseudomonadati</taxon>
        <taxon>Pseudomonadota</taxon>
        <taxon>Gammaproteobacteria</taxon>
        <taxon>Pseudomonadales</taxon>
        <taxon>Pseudomonadaceae</taxon>
        <taxon>Pseudomonas</taxon>
    </lineage>
</organism>
<dbReference type="HOGENOM" id="CLU_066435_2_1_6"/>
<dbReference type="Proteomes" id="UP000028931">
    <property type="component" value="Chromosome"/>
</dbReference>
<evidence type="ECO:0000313" key="1">
    <source>
        <dbReference type="EMBL" id="AIL61142.1"/>
    </source>
</evidence>
<accession>A0A077F6J5</accession>
<name>A0A077F6J5_9PSED</name>
<dbReference type="RefSeq" id="WP_051939239.1">
    <property type="nucleotide sequence ID" value="NZ_CP009048.1"/>
</dbReference>
<dbReference type="EMBL" id="CP009048">
    <property type="protein sequence ID" value="AIL61142.1"/>
    <property type="molecule type" value="Genomic_DNA"/>
</dbReference>
<reference evidence="1 2" key="1">
    <citation type="submission" date="2014-07" db="EMBL/GenBank/DDBJ databases">
        <authorList>
            <person name="Lee K."/>
            <person name="Lim J.Y."/>
            <person name="Hwang I."/>
        </authorList>
    </citation>
    <scope>NUCLEOTIDE SEQUENCE [LARGE SCALE GENOMIC DNA]</scope>
    <source>
        <strain evidence="1 2">KL28</strain>
    </source>
</reference>
<gene>
    <name evidence="1" type="ORF">PSAKL28_19200</name>
</gene>
<evidence type="ECO:0000313" key="2">
    <source>
        <dbReference type="Proteomes" id="UP000028931"/>
    </source>
</evidence>
<dbReference type="KEGG" id="palk:PSAKL28_19200"/>
<dbReference type="eggNOG" id="COG4641">
    <property type="taxonomic scope" value="Bacteria"/>
</dbReference>
<dbReference type="OrthoDB" id="3251881at2"/>